<feature type="domain" description="SPT23/MGA2-like DNA-binding" evidence="2">
    <location>
        <begin position="277"/>
        <end position="393"/>
    </location>
</feature>
<gene>
    <name evidence="3" type="ORF">E8E12_003127</name>
</gene>
<dbReference type="Proteomes" id="UP000758155">
    <property type="component" value="Unassembled WGS sequence"/>
</dbReference>
<reference evidence="3" key="1">
    <citation type="submission" date="2019-04" db="EMBL/GenBank/DDBJ databases">
        <title>Sequencing of skin fungus with MAO and IRED activity.</title>
        <authorList>
            <person name="Marsaioli A.J."/>
            <person name="Bonatto J.M.C."/>
            <person name="Reis Junior O."/>
        </authorList>
    </citation>
    <scope>NUCLEOTIDE SEQUENCE</scope>
    <source>
        <strain evidence="3">28M1</strain>
    </source>
</reference>
<name>A0A9P4WHZ6_9PLEO</name>
<protein>
    <recommendedName>
        <fullName evidence="2">SPT23/MGA2-like DNA-binding domain-containing protein</fullName>
    </recommendedName>
</protein>
<dbReference type="OrthoDB" id="71307at2759"/>
<feature type="compositionally biased region" description="Polar residues" evidence="1">
    <location>
        <begin position="521"/>
        <end position="530"/>
    </location>
</feature>
<evidence type="ECO:0000313" key="4">
    <source>
        <dbReference type="Proteomes" id="UP000758155"/>
    </source>
</evidence>
<proteinExistence type="predicted"/>
<organism evidence="3 4">
    <name type="scientific">Didymella heteroderae</name>
    <dbReference type="NCBI Taxonomy" id="1769908"/>
    <lineage>
        <taxon>Eukaryota</taxon>
        <taxon>Fungi</taxon>
        <taxon>Dikarya</taxon>
        <taxon>Ascomycota</taxon>
        <taxon>Pezizomycotina</taxon>
        <taxon>Dothideomycetes</taxon>
        <taxon>Pleosporomycetidae</taxon>
        <taxon>Pleosporales</taxon>
        <taxon>Pleosporineae</taxon>
        <taxon>Didymellaceae</taxon>
        <taxon>Didymella</taxon>
    </lineage>
</organism>
<sequence length="577" mass="64885">MDFSSTFVNPAELTFDGTAQQPFTVANNTKFEAFDFSAPAEEELVHKHKDSAVDLTKLHQFQQEQDYPSTRAKRVKIEPTVFDAFLDNYSSESNTPSPAADFDFVYSTANSPGEFVREESRTSSPEVSNDMTAYTPGTACSAYGYQSPEAIHIPQQEDALSLKVSMDRTKTRAETQTKVTMVLDPLPETYEWARFARQTISKPKQLATADEIRENQKKGAAVSIDFTLVCAVAVEEPKDLELALARARGEGSFPTKIPRVEVSEMEKDDPAHPQNGGAVIICNGCQERERKRFGRKKKRNEEEEEEWSTYDDKRIIIVNEKEFKRLADADVADSKWGTGAKKVEFSMRIACYCRHQESKTPVGYRVIFTIRGANGELLTQSLSEVLQVTDDHKNKETPQAELLSPSLSLPSSMPAQSQQFQQYPLSYQYPINTQFNFTAPAHTPYGYNHPPTVFGMESQPPTPMYSRPPSPGIHSQPTTPTLKAFNFGNYPHFSHAVAPQQLTQTLNRVVNPQQTLQTLRHPVTAQQSHPLPSYPVAPQQAPQSMSFNFNIPQQQSAQINTQFSQQESYHDFSNWNA</sequence>
<comment type="caution">
    <text evidence="3">The sequence shown here is derived from an EMBL/GenBank/DDBJ whole genome shotgun (WGS) entry which is preliminary data.</text>
</comment>
<evidence type="ECO:0000259" key="2">
    <source>
        <dbReference type="Pfam" id="PF25603"/>
    </source>
</evidence>
<evidence type="ECO:0000256" key="1">
    <source>
        <dbReference type="SAM" id="MobiDB-lite"/>
    </source>
</evidence>
<feature type="region of interest" description="Disordered" evidence="1">
    <location>
        <begin position="521"/>
        <end position="541"/>
    </location>
</feature>
<accession>A0A9P4WHZ6</accession>
<keyword evidence="4" id="KW-1185">Reference proteome</keyword>
<dbReference type="Pfam" id="PF25603">
    <property type="entry name" value="SPT23_MGA2_DBD"/>
    <property type="match status" value="1"/>
</dbReference>
<dbReference type="AlphaFoldDB" id="A0A9P4WHZ6"/>
<evidence type="ECO:0000313" key="3">
    <source>
        <dbReference type="EMBL" id="KAF3032762.1"/>
    </source>
</evidence>
<dbReference type="InterPro" id="IPR057962">
    <property type="entry name" value="SPT23_MGA2_DBD"/>
</dbReference>
<dbReference type="EMBL" id="SWKV01000093">
    <property type="protein sequence ID" value="KAF3032762.1"/>
    <property type="molecule type" value="Genomic_DNA"/>
</dbReference>